<feature type="domain" description="PPIase FKBP-type" evidence="2">
    <location>
        <begin position="94"/>
        <end position="152"/>
    </location>
</feature>
<accession>A0A409WJ94</accession>
<dbReference type="EMBL" id="NHTK01005458">
    <property type="protein sequence ID" value="PPQ78577.1"/>
    <property type="molecule type" value="Genomic_DNA"/>
</dbReference>
<dbReference type="OrthoDB" id="1902587at2759"/>
<dbReference type="Pfam" id="PF00254">
    <property type="entry name" value="FKBP_C"/>
    <property type="match status" value="1"/>
</dbReference>
<dbReference type="EC" id="5.2.1.8" evidence="1"/>
<keyword evidence="1" id="KW-0697">Rotamase</keyword>
<reference evidence="3 4" key="1">
    <citation type="journal article" date="2018" name="Evol. Lett.">
        <title>Horizontal gene cluster transfer increased hallucinogenic mushroom diversity.</title>
        <authorList>
            <person name="Reynolds H.T."/>
            <person name="Vijayakumar V."/>
            <person name="Gluck-Thaler E."/>
            <person name="Korotkin H.B."/>
            <person name="Matheny P.B."/>
            <person name="Slot J.C."/>
        </authorList>
    </citation>
    <scope>NUCLEOTIDE SEQUENCE [LARGE SCALE GENOMIC DNA]</scope>
    <source>
        <strain evidence="3 4">2629</strain>
    </source>
</reference>
<dbReference type="InterPro" id="IPR001179">
    <property type="entry name" value="PPIase_FKBP_dom"/>
</dbReference>
<evidence type="ECO:0000259" key="2">
    <source>
        <dbReference type="PROSITE" id="PS50059"/>
    </source>
</evidence>
<dbReference type="GO" id="GO:0003755">
    <property type="term" value="F:peptidyl-prolyl cis-trans isomerase activity"/>
    <property type="evidence" value="ECO:0007669"/>
    <property type="project" value="UniProtKB-KW"/>
</dbReference>
<comment type="caution">
    <text evidence="3">The sequence shown here is derived from an EMBL/GenBank/DDBJ whole genome shotgun (WGS) entry which is preliminary data.</text>
</comment>
<dbReference type="AlphaFoldDB" id="A0A409WJ94"/>
<evidence type="ECO:0000256" key="1">
    <source>
        <dbReference type="PROSITE-ProRule" id="PRU00277"/>
    </source>
</evidence>
<protein>
    <recommendedName>
        <fullName evidence="1">peptidylprolyl isomerase</fullName>
        <ecNumber evidence="1">5.2.1.8</ecNumber>
    </recommendedName>
</protein>
<dbReference type="Gene3D" id="3.10.50.40">
    <property type="match status" value="1"/>
</dbReference>
<dbReference type="InParanoid" id="A0A409WJ94"/>
<gene>
    <name evidence="3" type="ORF">CVT24_002743</name>
</gene>
<evidence type="ECO:0000313" key="3">
    <source>
        <dbReference type="EMBL" id="PPQ78577.1"/>
    </source>
</evidence>
<evidence type="ECO:0000313" key="4">
    <source>
        <dbReference type="Proteomes" id="UP000284842"/>
    </source>
</evidence>
<dbReference type="PROSITE" id="PS50059">
    <property type="entry name" value="FKBP_PPIASE"/>
    <property type="match status" value="1"/>
</dbReference>
<dbReference type="SUPFAM" id="SSF54534">
    <property type="entry name" value="FKBP-like"/>
    <property type="match status" value="1"/>
</dbReference>
<dbReference type="Proteomes" id="UP000284842">
    <property type="component" value="Unassembled WGS sequence"/>
</dbReference>
<organism evidence="3 4">
    <name type="scientific">Panaeolus cyanescens</name>
    <dbReference type="NCBI Taxonomy" id="181874"/>
    <lineage>
        <taxon>Eukaryota</taxon>
        <taxon>Fungi</taxon>
        <taxon>Dikarya</taxon>
        <taxon>Basidiomycota</taxon>
        <taxon>Agaricomycotina</taxon>
        <taxon>Agaricomycetes</taxon>
        <taxon>Agaricomycetidae</taxon>
        <taxon>Agaricales</taxon>
        <taxon>Agaricineae</taxon>
        <taxon>Galeropsidaceae</taxon>
        <taxon>Panaeolus</taxon>
    </lineage>
</organism>
<name>A0A409WJ94_9AGAR</name>
<proteinExistence type="predicted"/>
<keyword evidence="4" id="KW-1185">Reference proteome</keyword>
<sequence>MQRPRNPDSTTNVVPAVDDYNASDQVICSLITGVSNESNIRDAQDVSDVLPEDLLKSPLIAGTTQSVIKGTTTGAQQMAFKPNIGITILQDKSNQAEGIPSGIRDAILGTRVGSERKVYVPNDLGFGADGNASFKIPPYAPFVFEFKILKLY</sequence>
<dbReference type="InterPro" id="IPR046357">
    <property type="entry name" value="PPIase_dom_sf"/>
</dbReference>
<keyword evidence="1" id="KW-0413">Isomerase</keyword>
<comment type="catalytic activity">
    <reaction evidence="1">
        <text>[protein]-peptidylproline (omega=180) = [protein]-peptidylproline (omega=0)</text>
        <dbReference type="Rhea" id="RHEA:16237"/>
        <dbReference type="Rhea" id="RHEA-COMP:10747"/>
        <dbReference type="Rhea" id="RHEA-COMP:10748"/>
        <dbReference type="ChEBI" id="CHEBI:83833"/>
        <dbReference type="ChEBI" id="CHEBI:83834"/>
        <dbReference type="EC" id="5.2.1.8"/>
    </reaction>
</comment>